<feature type="region of interest" description="Disordered" evidence="1">
    <location>
        <begin position="123"/>
        <end position="158"/>
    </location>
</feature>
<dbReference type="AlphaFoldDB" id="A0AAD9ME18"/>
<name>A0AAD9ME18_9PEZI</name>
<organism evidence="2 3">
    <name type="scientific">Phyllachora maydis</name>
    <dbReference type="NCBI Taxonomy" id="1825666"/>
    <lineage>
        <taxon>Eukaryota</taxon>
        <taxon>Fungi</taxon>
        <taxon>Dikarya</taxon>
        <taxon>Ascomycota</taxon>
        <taxon>Pezizomycotina</taxon>
        <taxon>Sordariomycetes</taxon>
        <taxon>Sordariomycetidae</taxon>
        <taxon>Phyllachorales</taxon>
        <taxon>Phyllachoraceae</taxon>
        <taxon>Phyllachora</taxon>
    </lineage>
</organism>
<evidence type="ECO:0000313" key="2">
    <source>
        <dbReference type="EMBL" id="KAK2073664.1"/>
    </source>
</evidence>
<dbReference type="EMBL" id="JAQQPM010000007">
    <property type="protein sequence ID" value="KAK2073664.1"/>
    <property type="molecule type" value="Genomic_DNA"/>
</dbReference>
<evidence type="ECO:0000256" key="1">
    <source>
        <dbReference type="SAM" id="MobiDB-lite"/>
    </source>
</evidence>
<feature type="compositionally biased region" description="Polar residues" evidence="1">
    <location>
        <begin position="138"/>
        <end position="150"/>
    </location>
</feature>
<protein>
    <submittedName>
        <fullName evidence="2">Uncharacterized protein</fullName>
    </submittedName>
</protein>
<evidence type="ECO:0000313" key="3">
    <source>
        <dbReference type="Proteomes" id="UP001217918"/>
    </source>
</evidence>
<keyword evidence="3" id="KW-1185">Reference proteome</keyword>
<accession>A0AAD9ME18</accession>
<reference evidence="2" key="1">
    <citation type="journal article" date="2023" name="Mol. Plant Microbe Interact.">
        <title>Elucidating the Obligate Nature and Biological Capacity of an Invasive Fungal Corn Pathogen.</title>
        <authorList>
            <person name="MacCready J.S."/>
            <person name="Roggenkamp E.M."/>
            <person name="Gdanetz K."/>
            <person name="Chilvers M.I."/>
        </authorList>
    </citation>
    <scope>NUCLEOTIDE SEQUENCE</scope>
    <source>
        <strain evidence="2">PM02</strain>
    </source>
</reference>
<sequence length="158" mass="16972">MVLSSLSLTRRQNPCSMAYTRLLVLFLGVVASTALSVPAGQNRVHAAAAYPTRLDDLLGRHRAILVPPPPEDDEHAVPVLAMSGLANRDRSDPDITTTLHHAIVGEEGIVAEVKMRVTAGKWHRPSGLRLGPGRATEATGQGQGPETIQMSDPFVELR</sequence>
<proteinExistence type="predicted"/>
<dbReference type="Proteomes" id="UP001217918">
    <property type="component" value="Unassembled WGS sequence"/>
</dbReference>
<comment type="caution">
    <text evidence="2">The sequence shown here is derived from an EMBL/GenBank/DDBJ whole genome shotgun (WGS) entry which is preliminary data.</text>
</comment>
<gene>
    <name evidence="2" type="ORF">P8C59_007927</name>
</gene>